<evidence type="ECO:0000256" key="7">
    <source>
        <dbReference type="ARBA" id="ARBA00023237"/>
    </source>
</evidence>
<comment type="caution">
    <text evidence="9">The sequence shown here is derived from an EMBL/GenBank/DDBJ whole genome shotgun (WGS) entry which is preliminary data.</text>
</comment>
<comment type="similarity">
    <text evidence="2">Belongs to the outer membrane factor (OMF) (TC 1.B.17) family.</text>
</comment>
<reference evidence="9 10" key="1">
    <citation type="submission" date="2011-10" db="EMBL/GenBank/DDBJ databases">
        <title>The Genome Sequence of Prevotella histicola F0411.</title>
        <authorList>
            <consortium name="The Broad Institute Genome Sequencing Platform"/>
            <person name="Earl A."/>
            <person name="Ward D."/>
            <person name="Feldgarden M."/>
            <person name="Gevers D."/>
            <person name="Izard J."/>
            <person name="Ganesan A."/>
            <person name="Blanton J.M."/>
            <person name="Baranova O.V."/>
            <person name="Tanner A.C."/>
            <person name="Mathney J.M.J."/>
            <person name="Dewhirst F.E."/>
            <person name="Young S.K."/>
            <person name="Zeng Q."/>
            <person name="Gargeya S."/>
            <person name="Fitzgerald M."/>
            <person name="Haas B."/>
            <person name="Abouelleil A."/>
            <person name="Alvarado L."/>
            <person name="Arachchi H.M."/>
            <person name="Berlin A."/>
            <person name="Brown A."/>
            <person name="Chapman S.B."/>
            <person name="Chen Z."/>
            <person name="Dunbar C."/>
            <person name="Freedman E."/>
            <person name="Gearin G."/>
            <person name="Gellesch M."/>
            <person name="Goldberg J."/>
            <person name="Griggs A."/>
            <person name="Gujja S."/>
            <person name="Heiman D."/>
            <person name="Howarth C."/>
            <person name="Larson L."/>
            <person name="Lui A."/>
            <person name="MacDonald P.J.P."/>
            <person name="Montmayeur A."/>
            <person name="Murphy C."/>
            <person name="Neiman D."/>
            <person name="Pearson M."/>
            <person name="Priest M."/>
            <person name="Roberts A."/>
            <person name="Saif S."/>
            <person name="Shea T."/>
            <person name="Shenoy N."/>
            <person name="Sisk P."/>
            <person name="Stolte C."/>
            <person name="Sykes S."/>
            <person name="Wortman J."/>
            <person name="Nusbaum C."/>
            <person name="Birren B."/>
        </authorList>
    </citation>
    <scope>NUCLEOTIDE SEQUENCE [LARGE SCALE GENOMIC DNA]</scope>
    <source>
        <strain evidence="9 10">F0411</strain>
    </source>
</reference>
<dbReference type="PANTHER" id="PTHR30026">
    <property type="entry name" value="OUTER MEMBRANE PROTEIN TOLC"/>
    <property type="match status" value="1"/>
</dbReference>
<evidence type="ECO:0000313" key="9">
    <source>
        <dbReference type="EMBL" id="EHG16231.1"/>
    </source>
</evidence>
<dbReference type="AlphaFoldDB" id="G6AGH2"/>
<dbReference type="InterPro" id="IPR003423">
    <property type="entry name" value="OMP_efflux"/>
</dbReference>
<evidence type="ECO:0000256" key="6">
    <source>
        <dbReference type="ARBA" id="ARBA00023136"/>
    </source>
</evidence>
<name>G6AGH2_9BACT</name>
<dbReference type="PATRIC" id="fig|857291.3.peg.1395"/>
<keyword evidence="3" id="KW-0813">Transport</keyword>
<dbReference type="HOGENOM" id="CLU_551915_0_0_10"/>
<protein>
    <recommendedName>
        <fullName evidence="11">Outer membrane efflux protein</fullName>
    </recommendedName>
</protein>
<comment type="subcellular location">
    <subcellularLocation>
        <location evidence="1">Cell outer membrane</location>
    </subcellularLocation>
</comment>
<feature type="chain" id="PRO_5003485280" description="Outer membrane efflux protein" evidence="8">
    <location>
        <begin position="25"/>
        <end position="494"/>
    </location>
</feature>
<dbReference type="GO" id="GO:0009279">
    <property type="term" value="C:cell outer membrane"/>
    <property type="evidence" value="ECO:0007669"/>
    <property type="project" value="UniProtKB-SubCell"/>
</dbReference>
<proteinExistence type="inferred from homology"/>
<dbReference type="Pfam" id="PF02321">
    <property type="entry name" value="OEP"/>
    <property type="match status" value="1"/>
</dbReference>
<keyword evidence="5" id="KW-0812">Transmembrane</keyword>
<dbReference type="Gene3D" id="1.20.1600.10">
    <property type="entry name" value="Outer membrane efflux proteins (OEP)"/>
    <property type="match status" value="1"/>
</dbReference>
<keyword evidence="4" id="KW-1134">Transmembrane beta strand</keyword>
<dbReference type="SUPFAM" id="SSF56954">
    <property type="entry name" value="Outer membrane efflux proteins (OEP)"/>
    <property type="match status" value="1"/>
</dbReference>
<keyword evidence="7" id="KW-0998">Cell outer membrane</keyword>
<evidence type="ECO:0000256" key="5">
    <source>
        <dbReference type="ARBA" id="ARBA00022692"/>
    </source>
</evidence>
<evidence type="ECO:0008006" key="11">
    <source>
        <dbReference type="Google" id="ProtNLM"/>
    </source>
</evidence>
<evidence type="ECO:0000256" key="2">
    <source>
        <dbReference type="ARBA" id="ARBA00007613"/>
    </source>
</evidence>
<dbReference type="EMBL" id="AFXP01000010">
    <property type="protein sequence ID" value="EHG16231.1"/>
    <property type="molecule type" value="Genomic_DNA"/>
</dbReference>
<evidence type="ECO:0000313" key="10">
    <source>
        <dbReference type="Proteomes" id="UP000004597"/>
    </source>
</evidence>
<keyword evidence="8" id="KW-0732">Signal</keyword>
<evidence type="ECO:0000256" key="8">
    <source>
        <dbReference type="SAM" id="SignalP"/>
    </source>
</evidence>
<feature type="signal peptide" evidence="8">
    <location>
        <begin position="1"/>
        <end position="24"/>
    </location>
</feature>
<organism evidence="9 10">
    <name type="scientific">Prevotella histicola F0411</name>
    <dbReference type="NCBI Taxonomy" id="857291"/>
    <lineage>
        <taxon>Bacteria</taxon>
        <taxon>Pseudomonadati</taxon>
        <taxon>Bacteroidota</taxon>
        <taxon>Bacteroidia</taxon>
        <taxon>Bacteroidales</taxon>
        <taxon>Prevotellaceae</taxon>
        <taxon>Prevotella</taxon>
    </lineage>
</organism>
<accession>G6AGH2</accession>
<evidence type="ECO:0000256" key="3">
    <source>
        <dbReference type="ARBA" id="ARBA00022448"/>
    </source>
</evidence>
<dbReference type="STRING" id="857291.HMPREF9138_01393"/>
<dbReference type="GO" id="GO:0015562">
    <property type="term" value="F:efflux transmembrane transporter activity"/>
    <property type="evidence" value="ECO:0007669"/>
    <property type="project" value="InterPro"/>
</dbReference>
<dbReference type="InterPro" id="IPR051906">
    <property type="entry name" value="TolC-like"/>
</dbReference>
<dbReference type="GO" id="GO:1990281">
    <property type="term" value="C:efflux pump complex"/>
    <property type="evidence" value="ECO:0007669"/>
    <property type="project" value="TreeGrafter"/>
</dbReference>
<evidence type="ECO:0000256" key="1">
    <source>
        <dbReference type="ARBA" id="ARBA00004442"/>
    </source>
</evidence>
<gene>
    <name evidence="9" type="ORF">HMPREF9138_01393</name>
</gene>
<dbReference type="GO" id="GO:0015288">
    <property type="term" value="F:porin activity"/>
    <property type="evidence" value="ECO:0007669"/>
    <property type="project" value="TreeGrafter"/>
</dbReference>
<keyword evidence="10" id="KW-1185">Reference proteome</keyword>
<evidence type="ECO:0000256" key="4">
    <source>
        <dbReference type="ARBA" id="ARBA00022452"/>
    </source>
</evidence>
<dbReference type="PANTHER" id="PTHR30026:SF20">
    <property type="entry name" value="OUTER MEMBRANE PROTEIN TOLC"/>
    <property type="match status" value="1"/>
</dbReference>
<keyword evidence="6" id="KW-0472">Membrane</keyword>
<dbReference type="Proteomes" id="UP000004597">
    <property type="component" value="Unassembled WGS sequence"/>
</dbReference>
<sequence length="494" mass="57832">MNCSMAKYLQLIFILPFLCLTAKAQERSFTLQEALCLVPETHGYRQSVKDSLINDLRHKIFKGGIKPDIKLTMKLPEYEKSISLVSQYDGSYKYRSRTYATSSLSIEASQLIPLTGGTLKYSIGLNRLDNLTNDDNTHAYYLNLGRLSYCQNLFAFNAYKWAKRQDHQQQIVEEISNRQEREKARYEMVDAFFDLLIQQQSKEVNKRNLMLSRYVYEKSKALLCDRRISEPDYLDAEIEYMRDSIYNNETDINAAKTRLGILLRLPPEESPHVIFVDSLKTFYHLGFNTSVILSRCLKYGYDENYNLKEIQQNIEIKKAKAEISPLVKLDLGGGYNSQFDSFGHALDDRLASRNISLSISIPLYNGGTSKNRYRISQIQMQKLNEQREYDKSVAAVDIVKDLSNINVVIESINNYRERLNLLTMQMENVKLRMNYGRINMEQYIRLKSQYSQSYMTYLTLIKSYYIYIYKYRYLALFDIESNEELYMDDSHPVH</sequence>